<dbReference type="PANTHER" id="PTHR12537:SF13">
    <property type="entry name" value="PUMILIO HOMOLOGY DOMAIN FAMILY MEMBER 4"/>
    <property type="match status" value="1"/>
</dbReference>
<feature type="repeat" description="Pumilio" evidence="3">
    <location>
        <begin position="779"/>
        <end position="814"/>
    </location>
</feature>
<feature type="region of interest" description="Disordered" evidence="5">
    <location>
        <begin position="1"/>
        <end position="79"/>
    </location>
</feature>
<feature type="compositionally biased region" description="Polar residues" evidence="5">
    <location>
        <begin position="539"/>
        <end position="556"/>
    </location>
</feature>
<feature type="repeat" description="Pumilio" evidence="3">
    <location>
        <begin position="634"/>
        <end position="670"/>
    </location>
</feature>
<sequence>MDDSRLQSSQQPIGLGTDSPMTSFGTPPRAGAASGSGLGMTLPQPVIRDQRTGLPRRYAEPSPWTSGLNGLSSRPIDPSQQEYKIAYQKVQLIEKKRAEYERLREQRRRFEAEMQRLDESQRREEQELAQLTEEFQQLNGHQSEPTTPPHERYDSTAFPSLMARPNRYSMSNVASPPGLYSRLARTSLLQSHHAGLGLQRGVWDDQNTFRSVPVSRRNSDDEEKEEAVRQDPTSLRITNSRSRMLASDMDGLDQANTARFLFGTDSSAAAESEADYLRDTSLSGIEIVPSKASAISESLGASDWGVLSRSRSGFGSHAHQPIGSSSVPNSFRHSLDLKFLTENSIADAPSVTSNPISPPNGTISSPAGKLSGTYTPTEQSTMSKTPGSTLFNPISRLGVGSMAPRSTSQLGGDMSRESGSGFMSSLHGGAASFGPSVAGNSQTSAPGPHTFYPGANSFNPAPGSQPSGNGMMSMLSMGMQNMNMNSFQPSAAQAPSFAPASANIPTSVSPHAANGVTAPGGSSQGAFPSPPHARDSQARVIQNRRQQDSEANNKYNNLPLESVVGQIYQLCKDQHGCRYLQRRLEERNPEVTHTIWAETNQHVVELMTDPFGNYLCQKLLESCSEDERTTLISNASRDMVRIALNQHGTRALQKMIEFVHTDVQINLIVDALRYRVVELIQDLNGNHVIQKCLNKLKPENAQFIFDAVGHHCVDVGTHRHGCCVLQRCIDHANEKQQEWLIARITEHARVLVQDPYGNYVVQYIIDLNEPSYTEPMVAQFKNCIGALSRHKFSSNVIEKCIRCASDVSKDMIVTELLDESELERCLRDGFANYVVQTALDYATPAKKTALVDAIRPLLPSIRSTPHGRRIGGRINQMDTRGLAPADATGSQTPLRSAAASNGNQSRALSASTTPATGTMSPNVGTIGSGMASSAVHSGTATPRTNNASVGSLNYTNGLGLGGTMASSALRMGSMRGNGGPTDGEAQWI</sequence>
<feature type="compositionally biased region" description="Polar residues" evidence="5">
    <location>
        <begin position="1"/>
        <end position="12"/>
    </location>
</feature>
<dbReference type="GO" id="GO:0010608">
    <property type="term" value="P:post-transcriptional regulation of gene expression"/>
    <property type="evidence" value="ECO:0007669"/>
    <property type="project" value="TreeGrafter"/>
</dbReference>
<evidence type="ECO:0000259" key="6">
    <source>
        <dbReference type="PROSITE" id="PS50303"/>
    </source>
</evidence>
<proteinExistence type="predicted"/>
<dbReference type="FunFam" id="1.25.10.10:FF:000237">
    <property type="entry name" value="Pumilio homolog 9"/>
    <property type="match status" value="1"/>
</dbReference>
<feature type="compositionally biased region" description="Polar residues" evidence="5">
    <location>
        <begin position="372"/>
        <end position="392"/>
    </location>
</feature>
<feature type="domain" description="PUM-HD" evidence="6">
    <location>
        <begin position="541"/>
        <end position="878"/>
    </location>
</feature>
<feature type="region of interest" description="Disordered" evidence="5">
    <location>
        <begin position="350"/>
        <end position="421"/>
    </location>
</feature>
<feature type="repeat" description="Pumilio" evidence="3">
    <location>
        <begin position="707"/>
        <end position="742"/>
    </location>
</feature>
<feature type="repeat" description="Pumilio" evidence="3">
    <location>
        <begin position="743"/>
        <end position="778"/>
    </location>
</feature>
<feature type="compositionally biased region" description="Polar residues" evidence="5">
    <location>
        <begin position="888"/>
        <end position="949"/>
    </location>
</feature>
<dbReference type="EMBL" id="LAEV01000505">
    <property type="protein sequence ID" value="KKA30109.1"/>
    <property type="molecule type" value="Genomic_DNA"/>
</dbReference>
<dbReference type="AlphaFoldDB" id="A0A0F4ZHL4"/>
<reference evidence="7 8" key="1">
    <citation type="submission" date="2015-03" db="EMBL/GenBank/DDBJ databases">
        <authorList>
            <person name="Radwan O."/>
            <person name="Al-Naeli F.A."/>
            <person name="Rendon G.A."/>
            <person name="Fields C."/>
        </authorList>
    </citation>
    <scope>NUCLEOTIDE SEQUENCE [LARGE SCALE GENOMIC DNA]</scope>
    <source>
        <strain evidence="7">CR-DP1</strain>
    </source>
</reference>
<evidence type="ECO:0000256" key="2">
    <source>
        <dbReference type="ARBA" id="ARBA00024893"/>
    </source>
</evidence>
<feature type="repeat" description="Pumilio" evidence="3">
    <location>
        <begin position="815"/>
        <end position="852"/>
    </location>
</feature>
<dbReference type="CDD" id="cd07920">
    <property type="entry name" value="Pumilio"/>
    <property type="match status" value="1"/>
</dbReference>
<dbReference type="InterPro" id="IPR001313">
    <property type="entry name" value="Pumilio_RNA-bd_rpt"/>
</dbReference>
<accession>A0A0F4ZHL4</accession>
<dbReference type="CDD" id="cd22249">
    <property type="entry name" value="UDM1_RNF168_RNF169-like"/>
    <property type="match status" value="1"/>
</dbReference>
<dbReference type="OrthoDB" id="668540at2759"/>
<feature type="coiled-coil region" evidence="4">
    <location>
        <begin position="93"/>
        <end position="141"/>
    </location>
</feature>
<keyword evidence="8" id="KW-1185">Reference proteome</keyword>
<dbReference type="GO" id="GO:0003729">
    <property type="term" value="F:mRNA binding"/>
    <property type="evidence" value="ECO:0007669"/>
    <property type="project" value="TreeGrafter"/>
</dbReference>
<feature type="compositionally biased region" description="Polar residues" evidence="5">
    <location>
        <begin position="63"/>
        <end position="79"/>
    </location>
</feature>
<evidence type="ECO:0000256" key="3">
    <source>
        <dbReference type="PROSITE-ProRule" id="PRU00317"/>
    </source>
</evidence>
<keyword evidence="1" id="KW-0677">Repeat</keyword>
<feature type="repeat" description="Pumilio" evidence="3">
    <location>
        <begin position="671"/>
        <end position="706"/>
    </location>
</feature>
<protein>
    <recommendedName>
        <fullName evidence="6">PUM-HD domain-containing protein</fullName>
    </recommendedName>
</protein>
<feature type="region of interest" description="Disordered" evidence="5">
    <location>
        <begin position="502"/>
        <end position="556"/>
    </location>
</feature>
<evidence type="ECO:0000256" key="1">
    <source>
        <dbReference type="ARBA" id="ARBA00022737"/>
    </source>
</evidence>
<feature type="repeat" description="Pumilio" evidence="3">
    <location>
        <begin position="562"/>
        <end position="597"/>
    </location>
</feature>
<dbReference type="Pfam" id="PF00806">
    <property type="entry name" value="PUF"/>
    <property type="match status" value="8"/>
</dbReference>
<dbReference type="GO" id="GO:0005737">
    <property type="term" value="C:cytoplasm"/>
    <property type="evidence" value="ECO:0007669"/>
    <property type="project" value="TreeGrafter"/>
</dbReference>
<organism evidence="7 8">
    <name type="scientific">Thielaviopsis punctulata</name>
    <dbReference type="NCBI Taxonomy" id="72032"/>
    <lineage>
        <taxon>Eukaryota</taxon>
        <taxon>Fungi</taxon>
        <taxon>Dikarya</taxon>
        <taxon>Ascomycota</taxon>
        <taxon>Pezizomycotina</taxon>
        <taxon>Sordariomycetes</taxon>
        <taxon>Hypocreomycetidae</taxon>
        <taxon>Microascales</taxon>
        <taxon>Ceratocystidaceae</taxon>
        <taxon>Thielaviopsis</taxon>
    </lineage>
</organism>
<comment type="function">
    <text evidence="2">RNA-binding nucleolar protein required for pre-rRNA processing. Involved in production of 18S rRNA and assembly of small ribosomal subunit.</text>
</comment>
<gene>
    <name evidence="7" type="ORF">TD95_003064</name>
</gene>
<feature type="compositionally biased region" description="Polar residues" evidence="5">
    <location>
        <begin position="350"/>
        <end position="365"/>
    </location>
</feature>
<dbReference type="Gene3D" id="1.25.10.10">
    <property type="entry name" value="Leucine-rich Repeat Variant"/>
    <property type="match status" value="1"/>
</dbReference>
<evidence type="ECO:0000256" key="5">
    <source>
        <dbReference type="SAM" id="MobiDB-lite"/>
    </source>
</evidence>
<dbReference type="SUPFAM" id="SSF48371">
    <property type="entry name" value="ARM repeat"/>
    <property type="match status" value="1"/>
</dbReference>
<feature type="repeat" description="Pumilio" evidence="3">
    <location>
        <begin position="598"/>
        <end position="633"/>
    </location>
</feature>
<dbReference type="InterPro" id="IPR011989">
    <property type="entry name" value="ARM-like"/>
</dbReference>
<feature type="region of interest" description="Disordered" evidence="5">
    <location>
        <begin position="433"/>
        <end position="475"/>
    </location>
</feature>
<dbReference type="SMART" id="SM00025">
    <property type="entry name" value="Pumilio"/>
    <property type="match status" value="8"/>
</dbReference>
<feature type="region of interest" description="Disordered" evidence="5">
    <location>
        <begin position="212"/>
        <end position="233"/>
    </location>
</feature>
<dbReference type="PROSITE" id="PS50303">
    <property type="entry name" value="PUM_HD"/>
    <property type="match status" value="1"/>
</dbReference>
<feature type="compositionally biased region" description="Polar residues" evidence="5">
    <location>
        <begin position="456"/>
        <end position="466"/>
    </location>
</feature>
<evidence type="ECO:0000313" key="8">
    <source>
        <dbReference type="Proteomes" id="UP000033483"/>
    </source>
</evidence>
<feature type="region of interest" description="Disordered" evidence="5">
    <location>
        <begin position="876"/>
        <end position="949"/>
    </location>
</feature>
<dbReference type="PANTHER" id="PTHR12537">
    <property type="entry name" value="RNA BINDING PROTEIN PUMILIO-RELATED"/>
    <property type="match status" value="1"/>
</dbReference>
<evidence type="ECO:0000256" key="4">
    <source>
        <dbReference type="SAM" id="Coils"/>
    </source>
</evidence>
<keyword evidence="4" id="KW-0175">Coiled coil</keyword>
<dbReference type="InterPro" id="IPR033712">
    <property type="entry name" value="Pumilio_RNA-bd"/>
</dbReference>
<dbReference type="InterPro" id="IPR033133">
    <property type="entry name" value="PUM-HD"/>
</dbReference>
<dbReference type="Proteomes" id="UP000033483">
    <property type="component" value="Unassembled WGS sequence"/>
</dbReference>
<comment type="caution">
    <text evidence="7">The sequence shown here is derived from an EMBL/GenBank/DDBJ whole genome shotgun (WGS) entry which is preliminary data.</text>
</comment>
<dbReference type="InterPro" id="IPR016024">
    <property type="entry name" value="ARM-type_fold"/>
</dbReference>
<dbReference type="PROSITE" id="PS50302">
    <property type="entry name" value="PUM"/>
    <property type="match status" value="8"/>
</dbReference>
<evidence type="ECO:0000313" key="7">
    <source>
        <dbReference type="EMBL" id="KKA30109.1"/>
    </source>
</evidence>
<name>A0A0F4ZHL4_9PEZI</name>